<keyword evidence="1" id="KW-0378">Hydrolase</keyword>
<dbReference type="AlphaFoldDB" id="A0A9W8DW73"/>
<name>A0A9W8DW73_9FUNG</name>
<keyword evidence="2" id="KW-0732">Signal</keyword>
<dbReference type="InterPro" id="IPR011042">
    <property type="entry name" value="6-blade_b-propeller_TolB-like"/>
</dbReference>
<comment type="caution">
    <text evidence="4">The sequence shown here is derived from an EMBL/GenBank/DDBJ whole genome shotgun (WGS) entry which is preliminary data.</text>
</comment>
<sequence length="348" mass="37073">MYLSSYVFGIAALASVALSQGVPVHQAKPLITKDHSQFGPQIEGTGVDAQGNVYAVNFNALKNSTGTISPKQAEFFTGNAPGSDAEKTWYNGIRFVKLSDSGSAAYLADVGNHQVVQVTKGVNGKTSVERFCGDSAILQPNDITVAHSNNRVFMSGMNYTADSKVGDGDLWTCLPGDKKAVKLGEFYRTNGIEISPDEKTLYLSESQNKGGAVVSNNILKFDLDVASGKVSNKKVFVDFGALDKTGDTDIDGMRCDAKGNLYVSRNGIGKVAKFTPDGKLDSYIQLSTIDFVGSLELGGKDGKTLHMVGRCKDDEKKGCVETFNVDTPGNAFTKLSGGNSEPVKRCDA</sequence>
<dbReference type="InterPro" id="IPR051262">
    <property type="entry name" value="SMP-30/CGR1_Lactonase"/>
</dbReference>
<protein>
    <recommendedName>
        <fullName evidence="3">SMP-30/Gluconolactonase/LRE-like region domain-containing protein</fullName>
    </recommendedName>
</protein>
<evidence type="ECO:0000313" key="5">
    <source>
        <dbReference type="Proteomes" id="UP001150538"/>
    </source>
</evidence>
<reference evidence="4" key="1">
    <citation type="submission" date="2022-07" db="EMBL/GenBank/DDBJ databases">
        <title>Phylogenomic reconstructions and comparative analyses of Kickxellomycotina fungi.</title>
        <authorList>
            <person name="Reynolds N.K."/>
            <person name="Stajich J.E."/>
            <person name="Barry K."/>
            <person name="Grigoriev I.V."/>
            <person name="Crous P."/>
            <person name="Smith M.E."/>
        </authorList>
    </citation>
    <scope>NUCLEOTIDE SEQUENCE</scope>
    <source>
        <strain evidence="4">NBRC 100468</strain>
    </source>
</reference>
<dbReference type="PANTHER" id="PTHR47572:SF4">
    <property type="entry name" value="LACTONASE DRP35"/>
    <property type="match status" value="1"/>
</dbReference>
<evidence type="ECO:0000313" key="4">
    <source>
        <dbReference type="EMBL" id="KAJ1920410.1"/>
    </source>
</evidence>
<proteinExistence type="predicted"/>
<dbReference type="Pfam" id="PF08450">
    <property type="entry name" value="SGL"/>
    <property type="match status" value="1"/>
</dbReference>
<dbReference type="PANTHER" id="PTHR47572">
    <property type="entry name" value="LIPOPROTEIN-RELATED"/>
    <property type="match status" value="1"/>
</dbReference>
<organism evidence="4 5">
    <name type="scientific">Mycoemilia scoparia</name>
    <dbReference type="NCBI Taxonomy" id="417184"/>
    <lineage>
        <taxon>Eukaryota</taxon>
        <taxon>Fungi</taxon>
        <taxon>Fungi incertae sedis</taxon>
        <taxon>Zoopagomycota</taxon>
        <taxon>Kickxellomycotina</taxon>
        <taxon>Kickxellomycetes</taxon>
        <taxon>Kickxellales</taxon>
        <taxon>Kickxellaceae</taxon>
        <taxon>Mycoemilia</taxon>
    </lineage>
</organism>
<feature type="chain" id="PRO_5040921392" description="SMP-30/Gluconolactonase/LRE-like region domain-containing protein" evidence="2">
    <location>
        <begin position="20"/>
        <end position="348"/>
    </location>
</feature>
<dbReference type="EMBL" id="JANBPU010000014">
    <property type="protein sequence ID" value="KAJ1920410.1"/>
    <property type="molecule type" value="Genomic_DNA"/>
</dbReference>
<dbReference type="SUPFAM" id="SSF63829">
    <property type="entry name" value="Calcium-dependent phosphotriesterase"/>
    <property type="match status" value="1"/>
</dbReference>
<evidence type="ECO:0000256" key="2">
    <source>
        <dbReference type="SAM" id="SignalP"/>
    </source>
</evidence>
<keyword evidence="5" id="KW-1185">Reference proteome</keyword>
<accession>A0A9W8DW73</accession>
<dbReference type="Proteomes" id="UP001150538">
    <property type="component" value="Unassembled WGS sequence"/>
</dbReference>
<evidence type="ECO:0000256" key="1">
    <source>
        <dbReference type="ARBA" id="ARBA00022801"/>
    </source>
</evidence>
<dbReference type="InterPro" id="IPR013658">
    <property type="entry name" value="SGL"/>
</dbReference>
<dbReference type="OrthoDB" id="423498at2759"/>
<dbReference type="GO" id="GO:0016787">
    <property type="term" value="F:hydrolase activity"/>
    <property type="evidence" value="ECO:0007669"/>
    <property type="project" value="UniProtKB-KW"/>
</dbReference>
<feature type="signal peptide" evidence="2">
    <location>
        <begin position="1"/>
        <end position="19"/>
    </location>
</feature>
<gene>
    <name evidence="4" type="ORF">H4219_001386</name>
</gene>
<feature type="domain" description="SMP-30/Gluconolactonase/LRE-like region" evidence="3">
    <location>
        <begin position="133"/>
        <end position="307"/>
    </location>
</feature>
<evidence type="ECO:0000259" key="3">
    <source>
        <dbReference type="Pfam" id="PF08450"/>
    </source>
</evidence>
<dbReference type="Gene3D" id="2.120.10.30">
    <property type="entry name" value="TolB, C-terminal domain"/>
    <property type="match status" value="1"/>
</dbReference>